<keyword evidence="1" id="KW-1133">Transmembrane helix</keyword>
<organism evidence="2 3">
    <name type="scientific">Candidatus Pedobacter colombiensis</name>
    <dbReference type="NCBI Taxonomy" id="3121371"/>
    <lineage>
        <taxon>Bacteria</taxon>
        <taxon>Pseudomonadati</taxon>
        <taxon>Bacteroidota</taxon>
        <taxon>Sphingobacteriia</taxon>
        <taxon>Sphingobacteriales</taxon>
        <taxon>Sphingobacteriaceae</taxon>
        <taxon>Pedobacter</taxon>
    </lineage>
</organism>
<keyword evidence="1" id="KW-0812">Transmembrane</keyword>
<keyword evidence="1" id="KW-0472">Membrane</keyword>
<dbReference type="AlphaFoldDB" id="A0AAJ5WBC1"/>
<feature type="transmembrane region" description="Helical" evidence="1">
    <location>
        <begin position="7"/>
        <end position="33"/>
    </location>
</feature>
<evidence type="ECO:0000313" key="2">
    <source>
        <dbReference type="EMBL" id="WEK20470.1"/>
    </source>
</evidence>
<name>A0AAJ5WBC1_9SPHI</name>
<protein>
    <submittedName>
        <fullName evidence="2">Uncharacterized protein</fullName>
    </submittedName>
</protein>
<dbReference type="Proteomes" id="UP001214530">
    <property type="component" value="Chromosome"/>
</dbReference>
<evidence type="ECO:0000313" key="3">
    <source>
        <dbReference type="Proteomes" id="UP001214530"/>
    </source>
</evidence>
<reference evidence="2" key="1">
    <citation type="submission" date="2023-03" db="EMBL/GenBank/DDBJ databases">
        <title>Andean soil-derived lignocellulolytic bacterial consortium as a source of novel taxa and putative plastic-active enzymes.</title>
        <authorList>
            <person name="Diaz-Garcia L."/>
            <person name="Chuvochina M."/>
            <person name="Feuerriegel G."/>
            <person name="Bunk B."/>
            <person name="Sproer C."/>
            <person name="Streit W.R."/>
            <person name="Rodriguez L.M."/>
            <person name="Overmann J."/>
            <person name="Jimenez D.J."/>
        </authorList>
    </citation>
    <scope>NUCLEOTIDE SEQUENCE</scope>
    <source>
        <strain evidence="2">MAG 3858</strain>
    </source>
</reference>
<accession>A0AAJ5WBC1</accession>
<dbReference type="EMBL" id="CP119313">
    <property type="protein sequence ID" value="WEK20470.1"/>
    <property type="molecule type" value="Genomic_DNA"/>
</dbReference>
<evidence type="ECO:0000256" key="1">
    <source>
        <dbReference type="SAM" id="Phobius"/>
    </source>
</evidence>
<sequence length="212" mass="24217">MNKILKWTLVAFGISILIAIIWFVSLISAFGFFDKVYSTDDLKASFEDKKVEVYELKHYFNKIVPKNRFVEIEFSGDKQLFRFGIKALDSTAGDITSPMFLEWDLSTQTAKMDSLIKPMGWSRATLVELKEKLDNANCIQIESGEPTKIGFKRSGMGMYFFNVFESPMSDSLRNYYNESCTHIYIEPKLALEYAGGAIGPQCFGEKIRNTIK</sequence>
<gene>
    <name evidence="2" type="ORF">P0Y49_04875</name>
</gene>
<proteinExistence type="predicted"/>